<dbReference type="Proteomes" id="UP000680750">
    <property type="component" value="Chromosome"/>
</dbReference>
<feature type="active site" description="Nucleophile" evidence="7">
    <location>
        <position position="35"/>
    </location>
</feature>
<keyword evidence="4 8" id="KW-1015">Disulfide bond</keyword>
<dbReference type="InterPro" id="IPR013766">
    <property type="entry name" value="Thioredoxin_domain"/>
</dbReference>
<dbReference type="SUPFAM" id="SSF52833">
    <property type="entry name" value="Thioredoxin-like"/>
    <property type="match status" value="1"/>
</dbReference>
<dbReference type="AlphaFoldDB" id="A0A810LB99"/>
<dbReference type="GO" id="GO:0015035">
    <property type="term" value="F:protein-disulfide reductase activity"/>
    <property type="evidence" value="ECO:0007669"/>
    <property type="project" value="InterPro"/>
</dbReference>
<accession>A0A810LB99</accession>
<evidence type="ECO:0000259" key="9">
    <source>
        <dbReference type="PROSITE" id="PS51352"/>
    </source>
</evidence>
<dbReference type="PANTHER" id="PTHR45663">
    <property type="entry name" value="GEO12009P1"/>
    <property type="match status" value="1"/>
</dbReference>
<dbReference type="PIRSF" id="PIRSF000077">
    <property type="entry name" value="Thioredoxin"/>
    <property type="match status" value="1"/>
</dbReference>
<keyword evidence="5 8" id="KW-0676">Redox-active center</keyword>
<keyword evidence="11" id="KW-1185">Reference proteome</keyword>
<gene>
    <name evidence="10" type="primary">trx</name>
    <name evidence="10" type="ORF">Asera_54060</name>
</gene>
<dbReference type="CDD" id="cd02947">
    <property type="entry name" value="TRX_family"/>
    <property type="match status" value="1"/>
</dbReference>
<dbReference type="InterPro" id="IPR036249">
    <property type="entry name" value="Thioredoxin-like_sf"/>
</dbReference>
<feature type="disulfide bond" description="Redox-active" evidence="8">
    <location>
        <begin position="35"/>
        <end position="38"/>
    </location>
</feature>
<evidence type="ECO:0000256" key="6">
    <source>
        <dbReference type="PIRNR" id="PIRNR000077"/>
    </source>
</evidence>
<comment type="similarity">
    <text evidence="1 6">Belongs to the thioredoxin family.</text>
</comment>
<name>A0A810LB99_9ACTN</name>
<evidence type="ECO:0000256" key="3">
    <source>
        <dbReference type="ARBA" id="ARBA00022982"/>
    </source>
</evidence>
<reference evidence="10" key="1">
    <citation type="submission" date="2020-08" db="EMBL/GenBank/DDBJ databases">
        <title>Whole genome shotgun sequence of Actinocatenispora sera NBRC 101916.</title>
        <authorList>
            <person name="Komaki H."/>
            <person name="Tamura T."/>
        </authorList>
    </citation>
    <scope>NUCLEOTIDE SEQUENCE</scope>
    <source>
        <strain evidence="10">NBRC 101916</strain>
    </source>
</reference>
<proteinExistence type="inferred from homology"/>
<dbReference type="PANTHER" id="PTHR45663:SF11">
    <property type="entry name" value="GEO12009P1"/>
    <property type="match status" value="1"/>
</dbReference>
<evidence type="ECO:0000256" key="5">
    <source>
        <dbReference type="ARBA" id="ARBA00023284"/>
    </source>
</evidence>
<dbReference type="InterPro" id="IPR017937">
    <property type="entry name" value="Thioredoxin_CS"/>
</dbReference>
<dbReference type="Pfam" id="PF00085">
    <property type="entry name" value="Thioredoxin"/>
    <property type="match status" value="1"/>
</dbReference>
<dbReference type="InterPro" id="IPR005746">
    <property type="entry name" value="Thioredoxin"/>
</dbReference>
<dbReference type="GO" id="GO:0005829">
    <property type="term" value="C:cytosol"/>
    <property type="evidence" value="ECO:0007669"/>
    <property type="project" value="TreeGrafter"/>
</dbReference>
<dbReference type="FunFam" id="3.40.30.10:FF:000001">
    <property type="entry name" value="Thioredoxin"/>
    <property type="match status" value="1"/>
</dbReference>
<evidence type="ECO:0000256" key="4">
    <source>
        <dbReference type="ARBA" id="ARBA00023157"/>
    </source>
</evidence>
<dbReference type="PROSITE" id="PS51352">
    <property type="entry name" value="THIOREDOXIN_2"/>
    <property type="match status" value="1"/>
</dbReference>
<evidence type="ECO:0000256" key="8">
    <source>
        <dbReference type="PIRSR" id="PIRSR000077-4"/>
    </source>
</evidence>
<evidence type="ECO:0000256" key="2">
    <source>
        <dbReference type="ARBA" id="ARBA00022448"/>
    </source>
</evidence>
<evidence type="ECO:0000313" key="11">
    <source>
        <dbReference type="Proteomes" id="UP000680750"/>
    </source>
</evidence>
<evidence type="ECO:0000313" key="10">
    <source>
        <dbReference type="EMBL" id="BCJ31298.1"/>
    </source>
</evidence>
<feature type="domain" description="Thioredoxin" evidence="9">
    <location>
        <begin position="1"/>
        <end position="109"/>
    </location>
</feature>
<keyword evidence="3" id="KW-0249">Electron transport</keyword>
<evidence type="ECO:0000256" key="7">
    <source>
        <dbReference type="PIRSR" id="PIRSR000077-1"/>
    </source>
</evidence>
<dbReference type="KEGG" id="aser:Asera_54060"/>
<evidence type="ECO:0000256" key="1">
    <source>
        <dbReference type="ARBA" id="ARBA00008987"/>
    </source>
</evidence>
<feature type="site" description="Contributes to redox potential value" evidence="7">
    <location>
        <position position="36"/>
    </location>
</feature>
<organism evidence="10 11">
    <name type="scientific">Actinocatenispora sera</name>
    <dbReference type="NCBI Taxonomy" id="390989"/>
    <lineage>
        <taxon>Bacteria</taxon>
        <taxon>Bacillati</taxon>
        <taxon>Actinomycetota</taxon>
        <taxon>Actinomycetes</taxon>
        <taxon>Micromonosporales</taxon>
        <taxon>Micromonosporaceae</taxon>
        <taxon>Actinocatenispora</taxon>
    </lineage>
</organism>
<dbReference type="Gene3D" id="3.40.30.10">
    <property type="entry name" value="Glutaredoxin"/>
    <property type="match status" value="1"/>
</dbReference>
<feature type="active site" description="Nucleophile" evidence="7">
    <location>
        <position position="38"/>
    </location>
</feature>
<dbReference type="PRINTS" id="PR00421">
    <property type="entry name" value="THIOREDOXIN"/>
</dbReference>
<feature type="site" description="Deprotonates C-terminal active site Cys" evidence="7">
    <location>
        <position position="29"/>
    </location>
</feature>
<keyword evidence="2" id="KW-0813">Transport</keyword>
<dbReference type="OrthoDB" id="9790390at2"/>
<dbReference type="PROSITE" id="PS00194">
    <property type="entry name" value="THIOREDOXIN_1"/>
    <property type="match status" value="1"/>
</dbReference>
<dbReference type="GO" id="GO:0045454">
    <property type="term" value="P:cell redox homeostasis"/>
    <property type="evidence" value="ECO:0007669"/>
    <property type="project" value="TreeGrafter"/>
</dbReference>
<protein>
    <recommendedName>
        <fullName evidence="6">Thioredoxin</fullName>
    </recommendedName>
</protein>
<dbReference type="RefSeq" id="WP_030444404.1">
    <property type="nucleotide sequence ID" value="NZ_AP023354.1"/>
</dbReference>
<feature type="site" description="Contributes to redox potential value" evidence="7">
    <location>
        <position position="37"/>
    </location>
</feature>
<dbReference type="EMBL" id="AP023354">
    <property type="protein sequence ID" value="BCJ31298.1"/>
    <property type="molecule type" value="Genomic_DNA"/>
</dbReference>
<sequence length="109" mass="12061">MIDTGEVRPVTDDTFAAEVLGASLPVLVDFWTDWCPPCKRLAPVLAELAVEYAGRVEFRSMDADDQPETARALHVLAFPTLALYRDGELIRTVVGAQPRHQLRKLLDAA</sequence>